<dbReference type="GO" id="GO:0016787">
    <property type="term" value="F:hydrolase activity"/>
    <property type="evidence" value="ECO:0007669"/>
    <property type="project" value="UniProtKB-KW"/>
</dbReference>
<evidence type="ECO:0000313" key="7">
    <source>
        <dbReference type="Proteomes" id="UP000029507"/>
    </source>
</evidence>
<organism evidence="6 7">
    <name type="scientific">Paenibacillus stellifer</name>
    <dbReference type="NCBI Taxonomy" id="169760"/>
    <lineage>
        <taxon>Bacteria</taxon>
        <taxon>Bacillati</taxon>
        <taxon>Bacillota</taxon>
        <taxon>Bacilli</taxon>
        <taxon>Bacillales</taxon>
        <taxon>Paenibacillaceae</taxon>
        <taxon>Paenibacillus</taxon>
    </lineage>
</organism>
<dbReference type="Proteomes" id="UP000029507">
    <property type="component" value="Chromosome"/>
</dbReference>
<dbReference type="InterPro" id="IPR001279">
    <property type="entry name" value="Metallo-B-lactamas"/>
</dbReference>
<dbReference type="PANTHER" id="PTHR43546:SF9">
    <property type="entry name" value="L-ASCORBATE-6-PHOSPHATE LACTONASE ULAG-RELATED"/>
    <property type="match status" value="1"/>
</dbReference>
<dbReference type="EMBL" id="CP009286">
    <property type="protein sequence ID" value="AIQ62856.1"/>
    <property type="molecule type" value="Genomic_DNA"/>
</dbReference>
<dbReference type="InterPro" id="IPR036866">
    <property type="entry name" value="RibonucZ/Hydroxyglut_hydro"/>
</dbReference>
<evidence type="ECO:0000313" key="6">
    <source>
        <dbReference type="EMBL" id="AIQ62856.1"/>
    </source>
</evidence>
<reference evidence="6 7" key="1">
    <citation type="submission" date="2014-08" db="EMBL/GenBank/DDBJ databases">
        <title>Comparative genomics of the Paenibacillus odorifer group.</title>
        <authorList>
            <person name="den Bakker H.C."/>
            <person name="Tsai Y.-C."/>
            <person name="Martin N."/>
            <person name="Korlach J."/>
            <person name="Wiedmann M."/>
        </authorList>
    </citation>
    <scope>NUCLEOTIDE SEQUENCE [LARGE SCALE GENOMIC DNA]</scope>
    <source>
        <strain evidence="6 7">DSM 14472</strain>
    </source>
</reference>
<comment type="function">
    <text evidence="3">Counteracts the endogenous Pycsar antiviral defense system. Phosphodiesterase that enables metal-dependent hydrolysis of host cyclic nucleotide Pycsar defense signals such as cCMP and cUMP.</text>
</comment>
<dbReference type="AlphaFoldDB" id="A0A089LMT8"/>
<dbReference type="Gene3D" id="3.60.15.10">
    <property type="entry name" value="Ribonuclease Z/Hydroxyacylglutathione hydrolase-like"/>
    <property type="match status" value="1"/>
</dbReference>
<comment type="catalytic activity">
    <reaction evidence="4">
        <text>3',5'-cyclic UMP + H2O = UMP + H(+)</text>
        <dbReference type="Rhea" id="RHEA:70575"/>
        <dbReference type="ChEBI" id="CHEBI:15377"/>
        <dbReference type="ChEBI" id="CHEBI:15378"/>
        <dbReference type="ChEBI" id="CHEBI:57865"/>
        <dbReference type="ChEBI" id="CHEBI:184387"/>
    </reaction>
    <physiologicalReaction direction="left-to-right" evidence="4">
        <dbReference type="Rhea" id="RHEA:70576"/>
    </physiologicalReaction>
</comment>
<dbReference type="Pfam" id="PF12706">
    <property type="entry name" value="Lactamase_B_2"/>
    <property type="match status" value="1"/>
</dbReference>
<keyword evidence="1" id="KW-0378">Hydrolase</keyword>
<dbReference type="InterPro" id="IPR050114">
    <property type="entry name" value="UPF0173_UPF0282_UlaG_hydrolase"/>
</dbReference>
<dbReference type="KEGG" id="pste:PSTEL_06780"/>
<evidence type="ECO:0000256" key="4">
    <source>
        <dbReference type="ARBA" id="ARBA00048505"/>
    </source>
</evidence>
<proteinExistence type="predicted"/>
<dbReference type="SUPFAM" id="SSF56281">
    <property type="entry name" value="Metallo-hydrolase/oxidoreductase"/>
    <property type="match status" value="1"/>
</dbReference>
<evidence type="ECO:0000256" key="3">
    <source>
        <dbReference type="ARBA" id="ARBA00034301"/>
    </source>
</evidence>
<evidence type="ECO:0000256" key="2">
    <source>
        <dbReference type="ARBA" id="ARBA00034221"/>
    </source>
</evidence>
<dbReference type="HOGENOM" id="CLU_096448_0_0_9"/>
<dbReference type="PANTHER" id="PTHR43546">
    <property type="entry name" value="UPF0173 METAL-DEPENDENT HYDROLASE MJ1163-RELATED"/>
    <property type="match status" value="1"/>
</dbReference>
<dbReference type="OrthoDB" id="9805728at2"/>
<comment type="catalytic activity">
    <reaction evidence="2">
        <text>3',5'-cyclic CMP + H2O = CMP + H(+)</text>
        <dbReference type="Rhea" id="RHEA:72675"/>
        <dbReference type="ChEBI" id="CHEBI:15377"/>
        <dbReference type="ChEBI" id="CHEBI:15378"/>
        <dbReference type="ChEBI" id="CHEBI:58003"/>
        <dbReference type="ChEBI" id="CHEBI:60377"/>
    </reaction>
    <physiologicalReaction direction="left-to-right" evidence="2">
        <dbReference type="Rhea" id="RHEA:72676"/>
    </physiologicalReaction>
</comment>
<gene>
    <name evidence="6" type="ORF">PSTEL_06780</name>
</gene>
<evidence type="ECO:0000259" key="5">
    <source>
        <dbReference type="Pfam" id="PF12706"/>
    </source>
</evidence>
<dbReference type="STRING" id="169760.PSTEL_06780"/>
<keyword evidence="7" id="KW-1185">Reference proteome</keyword>
<sequence length="252" mass="27392">MKLQLIRNAALWLEYGGTSFLIDPMLGEKGAYPPIINTENDLRNPLVGLPGEVGQWLKPDAVIVTHLHNDHWDEAAVSLLDKEIPVICQPEDEGRIAAQGFLKMIPAGVEENFGHTLLFRTGGRHGTGEIGSMMGPVSGFVLKAPGEPVLYIAGDTIWCEEVREALEQHNPEVVVVNAGGARFVSGDPIIMTGRDVAEVCRHAPEAKVIAVHMEAINHCLLTREELDKERKANGFGDRVLIPADGEAISLSQ</sequence>
<dbReference type="RefSeq" id="WP_038694312.1">
    <property type="nucleotide sequence ID" value="NZ_CP009286.1"/>
</dbReference>
<name>A0A089LMT8_9BACL</name>
<accession>A0A089LMT8</accession>
<evidence type="ECO:0000256" key="1">
    <source>
        <dbReference type="ARBA" id="ARBA00022801"/>
    </source>
</evidence>
<feature type="domain" description="Metallo-beta-lactamase" evidence="5">
    <location>
        <begin position="20"/>
        <end position="213"/>
    </location>
</feature>
<protein>
    <recommendedName>
        <fullName evidence="5">Metallo-beta-lactamase domain-containing protein</fullName>
    </recommendedName>
</protein>